<feature type="compositionally biased region" description="Polar residues" evidence="6">
    <location>
        <begin position="734"/>
        <end position="751"/>
    </location>
</feature>
<keyword evidence="4" id="KW-0206">Cytoskeleton</keyword>
<keyword evidence="2" id="KW-0963">Cytoplasm</keyword>
<dbReference type="PANTHER" id="PTHR12968">
    <property type="entry name" value="B9 DOMAIN-CONTAINING"/>
    <property type="match status" value="1"/>
</dbReference>
<evidence type="ECO:0000256" key="5">
    <source>
        <dbReference type="ARBA" id="ARBA00023273"/>
    </source>
</evidence>
<dbReference type="InterPro" id="IPR013783">
    <property type="entry name" value="Ig-like_fold"/>
</dbReference>
<evidence type="ECO:0000256" key="3">
    <source>
        <dbReference type="ARBA" id="ARBA00022794"/>
    </source>
</evidence>
<feature type="compositionally biased region" description="Polar residues" evidence="6">
    <location>
        <begin position="607"/>
        <end position="616"/>
    </location>
</feature>
<feature type="compositionally biased region" description="Low complexity" evidence="6">
    <location>
        <begin position="823"/>
        <end position="833"/>
    </location>
</feature>
<sequence>MTTFLSLLPCGCLVWVGSVNTVHPDDYLPVSELPCGCLVWNGSVNTVHPDDYLPVSAALYCLQNPQLRGSIMFTYVQSDEYCEKEELSKTVTTDETEQEYPLYVKLMGSIKTRQQILNYRTMYVMVDLTDDVNQQSYVEERALVAIKAHPDGAFDMLPGFSKPGYKYRFEDSHGGIYEYTVENASLVEEPTLEKRTSKLQKAVEKRAEEVRRNTLKLDFQPPPINVECFRMLLLMEIMGLADFEQDQLYVDYMIKFDPEYWDLQTAWKQFEPGVLRGVTQISRLIKYPEDTAEELPGRWVAHLAHPVELELLSRGDIPESKYPAMMMQVCSYDRFNRHTYEGYGWLSLPGAGRASPASAVHYVHTWRPQSTQRDKLQEFFIGGSKEVDDWSYMLQPFGSATPQSKVLNKYGFKTETTGVIKVRLHTLFQQFNPDIEPGSEKNSSSPGRRQITFKSAAAAVMLAAGGGAGSPGRRNRRDHMSLEAVVARARSRLKDARGGDVVVRPGLLSEVPMIRMDPTPVTIPEGGQVQFKIVASGMEPLRYQWYKDDRRLTAATSDSPTLIIPDVAAIDQGQYHCQVSNKDGAVNSVKAALKVERAGRLPRESQLRMSSIRQQQSPAPGAAAAAAAGSSSSFSPSGMLKSRNRQARLTALLRQEDGTVKETVTNQQSLSEVVAATSTRAGVTTMTQELITVEADGGVGADNPLAAAAAGSSSSSRAPVVMAGGTVAAGGSSEGPSMNSRTAAAEQQQQMAGHHATLSAAVVGPPPPGLGPSSSSEMNTDVEYYRTNEGSSASLAAMSAVVSGSGFRELPSSSSEGPHSHQPPSAAAATSSAVGGGVGSGPTTTTTVDAINAAESTTESSSDVGGGGMMSAQEAIVQQSFNNKQRTRMATTSSSGGATKEQ</sequence>
<comment type="subcellular location">
    <subcellularLocation>
        <location evidence="1">Cytoplasm</location>
        <location evidence="1">Cytoskeleton</location>
        <location evidence="1">Cilium basal body</location>
    </subcellularLocation>
</comment>
<dbReference type="GO" id="GO:0060271">
    <property type="term" value="P:cilium assembly"/>
    <property type="evidence" value="ECO:0007669"/>
    <property type="project" value="TreeGrafter"/>
</dbReference>
<feature type="region of interest" description="Disordered" evidence="6">
    <location>
        <begin position="727"/>
        <end position="778"/>
    </location>
</feature>
<evidence type="ECO:0000259" key="8">
    <source>
        <dbReference type="PROSITE" id="PS50835"/>
    </source>
</evidence>
<proteinExistence type="predicted"/>
<keyword evidence="10" id="KW-1185">Reference proteome</keyword>
<dbReference type="InterPro" id="IPR010796">
    <property type="entry name" value="C2_B9-type_dom"/>
</dbReference>
<feature type="signal peptide" evidence="7">
    <location>
        <begin position="1"/>
        <end position="21"/>
    </location>
</feature>
<evidence type="ECO:0000256" key="7">
    <source>
        <dbReference type="SAM" id="SignalP"/>
    </source>
</evidence>
<feature type="chain" id="PRO_5012264788" description="Ig-like domain-containing protein" evidence="7">
    <location>
        <begin position="22"/>
        <end position="902"/>
    </location>
</feature>
<protein>
    <recommendedName>
        <fullName evidence="8">Ig-like domain-containing protein</fullName>
    </recommendedName>
</protein>
<dbReference type="PROSITE" id="PS50835">
    <property type="entry name" value="IG_LIKE"/>
    <property type="match status" value="1"/>
</dbReference>
<dbReference type="InterPro" id="IPR036179">
    <property type="entry name" value="Ig-like_dom_sf"/>
</dbReference>
<feature type="domain" description="Ig-like" evidence="8">
    <location>
        <begin position="512"/>
        <end position="594"/>
    </location>
</feature>
<name>A0A250XPB9_9CHLO</name>
<evidence type="ECO:0000256" key="2">
    <source>
        <dbReference type="ARBA" id="ARBA00022490"/>
    </source>
</evidence>
<dbReference type="InterPro" id="IPR013098">
    <property type="entry name" value="Ig_I-set"/>
</dbReference>
<organism evidence="9 10">
    <name type="scientific">Chlamydomonas eustigma</name>
    <dbReference type="NCBI Taxonomy" id="1157962"/>
    <lineage>
        <taxon>Eukaryota</taxon>
        <taxon>Viridiplantae</taxon>
        <taxon>Chlorophyta</taxon>
        <taxon>core chlorophytes</taxon>
        <taxon>Chlorophyceae</taxon>
        <taxon>CS clade</taxon>
        <taxon>Chlamydomonadales</taxon>
        <taxon>Chlamydomonadaceae</taxon>
        <taxon>Chlamydomonas</taxon>
    </lineage>
</organism>
<dbReference type="Gene3D" id="2.60.40.10">
    <property type="entry name" value="Immunoglobulins"/>
    <property type="match status" value="1"/>
</dbReference>
<feature type="region of interest" description="Disordered" evidence="6">
    <location>
        <begin position="806"/>
        <end position="902"/>
    </location>
</feature>
<evidence type="ECO:0000256" key="6">
    <source>
        <dbReference type="SAM" id="MobiDB-lite"/>
    </source>
</evidence>
<feature type="compositionally biased region" description="Low complexity" evidence="6">
    <location>
        <begin position="617"/>
        <end position="638"/>
    </location>
</feature>
<keyword evidence="7" id="KW-0732">Signal</keyword>
<feature type="compositionally biased region" description="Polar residues" evidence="6">
    <location>
        <begin position="876"/>
        <end position="902"/>
    </location>
</feature>
<accession>A0A250XPB9</accession>
<dbReference type="InterPro" id="IPR003599">
    <property type="entry name" value="Ig_sub"/>
</dbReference>
<evidence type="ECO:0000256" key="4">
    <source>
        <dbReference type="ARBA" id="ARBA00023212"/>
    </source>
</evidence>
<dbReference type="AlphaFoldDB" id="A0A250XPB9"/>
<dbReference type="SUPFAM" id="SSF48726">
    <property type="entry name" value="Immunoglobulin"/>
    <property type="match status" value="1"/>
</dbReference>
<comment type="caution">
    <text evidence="9">The sequence shown here is derived from an EMBL/GenBank/DDBJ whole genome shotgun (WGS) entry which is preliminary data.</text>
</comment>
<dbReference type="Pfam" id="PF07162">
    <property type="entry name" value="B9-C2"/>
    <property type="match status" value="1"/>
</dbReference>
<dbReference type="PANTHER" id="PTHR12968:SF4">
    <property type="entry name" value="TECTONIC-LIKE COMPLEX MEMBER MKS1"/>
    <property type="match status" value="1"/>
</dbReference>
<dbReference type="STRING" id="1157962.A0A250XPB9"/>
<dbReference type="InterPro" id="IPR007110">
    <property type="entry name" value="Ig-like_dom"/>
</dbReference>
<dbReference type="SMART" id="SM00409">
    <property type="entry name" value="IG"/>
    <property type="match status" value="1"/>
</dbReference>
<dbReference type="Proteomes" id="UP000232323">
    <property type="component" value="Unassembled WGS sequence"/>
</dbReference>
<dbReference type="PROSITE" id="PS51381">
    <property type="entry name" value="C2_B9"/>
    <property type="match status" value="1"/>
</dbReference>
<dbReference type="InterPro" id="IPR003598">
    <property type="entry name" value="Ig_sub2"/>
</dbReference>
<dbReference type="OrthoDB" id="10263520at2759"/>
<keyword evidence="5" id="KW-0966">Cell projection</keyword>
<evidence type="ECO:0000313" key="10">
    <source>
        <dbReference type="Proteomes" id="UP000232323"/>
    </source>
</evidence>
<feature type="region of interest" description="Disordered" evidence="6">
    <location>
        <begin position="600"/>
        <end position="641"/>
    </location>
</feature>
<gene>
    <name evidence="9" type="ORF">CEUSTIGMA_g12346.t1</name>
</gene>
<reference evidence="9 10" key="1">
    <citation type="submission" date="2017-08" db="EMBL/GenBank/DDBJ databases">
        <title>Acidophilic green algal genome provides insights into adaptation to an acidic environment.</title>
        <authorList>
            <person name="Hirooka S."/>
            <person name="Hirose Y."/>
            <person name="Kanesaki Y."/>
            <person name="Higuchi S."/>
            <person name="Fujiwara T."/>
            <person name="Onuma R."/>
            <person name="Era A."/>
            <person name="Ohbayashi R."/>
            <person name="Uzuka A."/>
            <person name="Nozaki H."/>
            <person name="Yoshikawa H."/>
            <person name="Miyagishima S.Y."/>
        </authorList>
    </citation>
    <scope>NUCLEOTIDE SEQUENCE [LARGE SCALE GENOMIC DNA]</scope>
    <source>
        <strain evidence="9 10">NIES-2499</strain>
    </source>
</reference>
<keyword evidence="3" id="KW-0970">Cilium biogenesis/degradation</keyword>
<dbReference type="GO" id="GO:0036038">
    <property type="term" value="C:MKS complex"/>
    <property type="evidence" value="ECO:0007669"/>
    <property type="project" value="TreeGrafter"/>
</dbReference>
<evidence type="ECO:0000313" key="9">
    <source>
        <dbReference type="EMBL" id="GAX84925.1"/>
    </source>
</evidence>
<dbReference type="SMART" id="SM00408">
    <property type="entry name" value="IGc2"/>
    <property type="match status" value="1"/>
</dbReference>
<evidence type="ECO:0000256" key="1">
    <source>
        <dbReference type="ARBA" id="ARBA00004120"/>
    </source>
</evidence>
<dbReference type="EMBL" id="BEGY01000141">
    <property type="protein sequence ID" value="GAX84925.1"/>
    <property type="molecule type" value="Genomic_DNA"/>
</dbReference>
<dbReference type="Pfam" id="PF07679">
    <property type="entry name" value="I-set"/>
    <property type="match status" value="1"/>
</dbReference>